<dbReference type="PANTHER" id="PTHR28494:SF1">
    <property type="entry name" value="RAB7A-INTERACTING MON1-CCZ1 COMPLEX SUBUNIT 1"/>
    <property type="match status" value="1"/>
</dbReference>
<reference evidence="2" key="1">
    <citation type="submission" date="2022-03" db="EMBL/GenBank/DDBJ databases">
        <authorList>
            <person name="Martin C."/>
        </authorList>
    </citation>
    <scope>NUCLEOTIDE SEQUENCE</scope>
</reference>
<dbReference type="Proteomes" id="UP000749559">
    <property type="component" value="Unassembled WGS sequence"/>
</dbReference>
<dbReference type="InterPro" id="IPR037657">
    <property type="entry name" value="RIMC1"/>
</dbReference>
<comment type="caution">
    <text evidence="2">The sequence shown here is derived from an EMBL/GenBank/DDBJ whole genome shotgun (WGS) entry which is preliminary data.</text>
</comment>
<protein>
    <submittedName>
        <fullName evidence="2">Uncharacterized protein</fullName>
    </submittedName>
</protein>
<feature type="compositionally biased region" description="Low complexity" evidence="1">
    <location>
        <begin position="259"/>
        <end position="274"/>
    </location>
</feature>
<gene>
    <name evidence="2" type="ORF">OFUS_LOCUS3312</name>
</gene>
<name>A0A8J1XRB4_OWEFU</name>
<feature type="region of interest" description="Disordered" evidence="1">
    <location>
        <begin position="240"/>
        <end position="274"/>
    </location>
</feature>
<proteinExistence type="predicted"/>
<dbReference type="AlphaFoldDB" id="A0A8J1XRB4"/>
<keyword evidence="3" id="KW-1185">Reference proteome</keyword>
<organism evidence="2 3">
    <name type="scientific">Owenia fusiformis</name>
    <name type="common">Polychaete worm</name>
    <dbReference type="NCBI Taxonomy" id="6347"/>
    <lineage>
        <taxon>Eukaryota</taxon>
        <taxon>Metazoa</taxon>
        <taxon>Spiralia</taxon>
        <taxon>Lophotrochozoa</taxon>
        <taxon>Annelida</taxon>
        <taxon>Polychaeta</taxon>
        <taxon>Sedentaria</taxon>
        <taxon>Canalipalpata</taxon>
        <taxon>Sabellida</taxon>
        <taxon>Oweniida</taxon>
        <taxon>Oweniidae</taxon>
        <taxon>Owenia</taxon>
    </lineage>
</organism>
<evidence type="ECO:0000256" key="1">
    <source>
        <dbReference type="SAM" id="MobiDB-lite"/>
    </source>
</evidence>
<dbReference type="PANTHER" id="PTHR28494">
    <property type="entry name" value="UPF0600 PROTEIN C5ORF51"/>
    <property type="match status" value="1"/>
</dbReference>
<evidence type="ECO:0000313" key="2">
    <source>
        <dbReference type="EMBL" id="CAH1776099.1"/>
    </source>
</evidence>
<accession>A0A8J1XRB4</accession>
<sequence>MADECKNFEQEFDDFLAQCRKSSDLLSRNVFFIKSQGKCDSLKEYLKANLDWAASIEKKQYVMQEYVQAVLDYTFCYEDSLTDSEFPESECRQIMDSIIKSLSDVVFLAESMSPGIESKVDAILGVDLTECIHWRRGALLYMYAATVVHIPARLNKEKQYFVQCLTNGVNFLESMLSTRSPVVKDDILSNDEASTDLVSQGLYSDTHVLAMMYIGEMCYWYIHHNPIHPEDSIYAASHRHIQPQPTSEHKTIAEKQDNSTGASIETETESTSVSLKGISIPSENLTAQSSTPEQSVDCQKQSEFFPVKIGRHYLQCYINAVNGPLKHAGWDMDRANELLQHLDE</sequence>
<dbReference type="Pfam" id="PF17716">
    <property type="entry name" value="RIMC1"/>
    <property type="match status" value="1"/>
</dbReference>
<feature type="compositionally biased region" description="Basic and acidic residues" evidence="1">
    <location>
        <begin position="247"/>
        <end position="257"/>
    </location>
</feature>
<dbReference type="GO" id="GO:0000423">
    <property type="term" value="P:mitophagy"/>
    <property type="evidence" value="ECO:0007669"/>
    <property type="project" value="InterPro"/>
</dbReference>
<dbReference type="OrthoDB" id="6135810at2759"/>
<dbReference type="EMBL" id="CAIIXF020000001">
    <property type="protein sequence ID" value="CAH1776099.1"/>
    <property type="molecule type" value="Genomic_DNA"/>
</dbReference>
<evidence type="ECO:0000313" key="3">
    <source>
        <dbReference type="Proteomes" id="UP000749559"/>
    </source>
</evidence>